<dbReference type="KEGG" id="mtr:25496277"/>
<feature type="repeat" description="Hemopexin" evidence="1">
    <location>
        <begin position="120"/>
        <end position="167"/>
    </location>
</feature>
<evidence type="ECO:0000313" key="3">
    <source>
        <dbReference type="EMBL" id="RHN51264.1"/>
    </source>
</evidence>
<keyword evidence="5" id="KW-1185">Reference proteome</keyword>
<organism evidence="2 5">
    <name type="scientific">Medicago truncatula</name>
    <name type="common">Barrel medic</name>
    <name type="synonym">Medicago tribuloides</name>
    <dbReference type="NCBI Taxonomy" id="3880"/>
    <lineage>
        <taxon>Eukaryota</taxon>
        <taxon>Viridiplantae</taxon>
        <taxon>Streptophyta</taxon>
        <taxon>Embryophyta</taxon>
        <taxon>Tracheophyta</taxon>
        <taxon>Spermatophyta</taxon>
        <taxon>Magnoliopsida</taxon>
        <taxon>eudicotyledons</taxon>
        <taxon>Gunneridae</taxon>
        <taxon>Pentapetalae</taxon>
        <taxon>rosids</taxon>
        <taxon>fabids</taxon>
        <taxon>Fabales</taxon>
        <taxon>Fabaceae</taxon>
        <taxon>Papilionoideae</taxon>
        <taxon>50 kb inversion clade</taxon>
        <taxon>NPAAA clade</taxon>
        <taxon>Hologalegina</taxon>
        <taxon>IRL clade</taxon>
        <taxon>Trifolieae</taxon>
        <taxon>Medicago</taxon>
    </lineage>
</organism>
<dbReference type="EMBL" id="CM001222">
    <property type="protein sequence ID" value="KEH26034.1"/>
    <property type="molecule type" value="Genomic_DNA"/>
</dbReference>
<dbReference type="SMART" id="SM00120">
    <property type="entry name" value="HX"/>
    <property type="match status" value="3"/>
</dbReference>
<evidence type="ECO:0000313" key="4">
    <source>
        <dbReference type="EnsemblPlants" id="KEH26034"/>
    </source>
</evidence>
<reference evidence="4" key="3">
    <citation type="submission" date="2015-04" db="UniProtKB">
        <authorList>
            <consortium name="EnsemblPlants"/>
        </authorList>
    </citation>
    <scope>IDENTIFICATION</scope>
    <source>
        <strain evidence="4">cv. Jemalong A17</strain>
    </source>
</reference>
<sequence length="233" mass="25584">MTKSGYVNAVIRSSKSNEAYFFINDKYALLDYGVTGKSGGDKLLYGPTLVRDGFKSHAHTIFGSYGIDCAFDTDNNEAFIFYENFCALIDYAPHSDKDKIITGPKKIADMFPFFKGTVFENGIDAAVRSTVGKEVHLFKGDKYARIDYGTNRLVQGILYITDSFEGFSGTFFEAGMDAAFATHTANLAYIFKGDYYVAVSFTPGSSSNGTMLGPVARISKHWTALTALVPLKN</sequence>
<dbReference type="Gramene" id="rna35674">
    <property type="protein sequence ID" value="RHN51264.1"/>
    <property type="gene ID" value="gene35674"/>
</dbReference>
<dbReference type="OrthoDB" id="756060at2759"/>
<dbReference type="InterPro" id="IPR036375">
    <property type="entry name" value="Hemopexin-like_dom_sf"/>
</dbReference>
<reference evidence="6" key="4">
    <citation type="journal article" date="2018" name="Nat. Plants">
        <title>Whole-genome landscape of Medicago truncatula symbiotic genes.</title>
        <authorList>
            <person name="Pecrix Y."/>
            <person name="Staton S.E."/>
            <person name="Sallet E."/>
            <person name="Lelandais-Briere C."/>
            <person name="Moreau S."/>
            <person name="Carrere S."/>
            <person name="Blein T."/>
            <person name="Jardinaud M.F."/>
            <person name="Latrasse D."/>
            <person name="Zouine M."/>
            <person name="Zahm M."/>
            <person name="Kreplak J."/>
            <person name="Mayjonade B."/>
            <person name="Satge C."/>
            <person name="Perez M."/>
            <person name="Cauet S."/>
            <person name="Marande W."/>
            <person name="Chantry-Darmon C."/>
            <person name="Lopez-Roques C."/>
            <person name="Bouchez O."/>
            <person name="Berard A."/>
            <person name="Debelle F."/>
            <person name="Munos S."/>
            <person name="Bendahmane A."/>
            <person name="Berges H."/>
            <person name="Niebel A."/>
            <person name="Buitink J."/>
            <person name="Frugier F."/>
            <person name="Benhamed M."/>
            <person name="Crespi M."/>
            <person name="Gouzy J."/>
            <person name="Gamas P."/>
        </authorList>
    </citation>
    <scope>NUCLEOTIDE SEQUENCE [LARGE SCALE GENOMIC DNA]</scope>
    <source>
        <strain evidence="6">cv. Jemalong A17</strain>
    </source>
</reference>
<evidence type="ECO:0000256" key="1">
    <source>
        <dbReference type="PROSITE-ProRule" id="PRU01011"/>
    </source>
</evidence>
<reference evidence="3" key="5">
    <citation type="journal article" date="2018" name="Nat. Plants">
        <title>Whole-genome landscape of Medicago truncatula symbiotic genes.</title>
        <authorList>
            <person name="Pecrix Y."/>
            <person name="Gamas P."/>
            <person name="Carrere S."/>
        </authorList>
    </citation>
    <scope>NUCLEOTIDE SEQUENCE</scope>
    <source>
        <tissue evidence="3">Leaves</tissue>
    </source>
</reference>
<evidence type="ECO:0000313" key="2">
    <source>
        <dbReference type="EMBL" id="KEH26034.1"/>
    </source>
</evidence>
<reference evidence="2 5" key="1">
    <citation type="journal article" date="2011" name="Nature">
        <title>The Medicago genome provides insight into the evolution of rhizobial symbioses.</title>
        <authorList>
            <person name="Young N.D."/>
            <person name="Debelle F."/>
            <person name="Oldroyd G.E."/>
            <person name="Geurts R."/>
            <person name="Cannon S.B."/>
            <person name="Udvardi M.K."/>
            <person name="Benedito V.A."/>
            <person name="Mayer K.F."/>
            <person name="Gouzy J."/>
            <person name="Schoof H."/>
            <person name="Van de Peer Y."/>
            <person name="Proost S."/>
            <person name="Cook D.R."/>
            <person name="Meyers B.C."/>
            <person name="Spannagl M."/>
            <person name="Cheung F."/>
            <person name="De Mita S."/>
            <person name="Krishnakumar V."/>
            <person name="Gundlach H."/>
            <person name="Zhou S."/>
            <person name="Mudge J."/>
            <person name="Bharti A.K."/>
            <person name="Murray J.D."/>
            <person name="Naoumkina M.A."/>
            <person name="Rosen B."/>
            <person name="Silverstein K.A."/>
            <person name="Tang H."/>
            <person name="Rombauts S."/>
            <person name="Zhao P.X."/>
            <person name="Zhou P."/>
            <person name="Barbe V."/>
            <person name="Bardou P."/>
            <person name="Bechner M."/>
            <person name="Bellec A."/>
            <person name="Berger A."/>
            <person name="Berges H."/>
            <person name="Bidwell S."/>
            <person name="Bisseling T."/>
            <person name="Choisne N."/>
            <person name="Couloux A."/>
            <person name="Denny R."/>
            <person name="Deshpande S."/>
            <person name="Dai X."/>
            <person name="Doyle J.J."/>
            <person name="Dudez A.M."/>
            <person name="Farmer A.D."/>
            <person name="Fouteau S."/>
            <person name="Franken C."/>
            <person name="Gibelin C."/>
            <person name="Gish J."/>
            <person name="Goldstein S."/>
            <person name="Gonzalez A.J."/>
            <person name="Green P.J."/>
            <person name="Hallab A."/>
            <person name="Hartog M."/>
            <person name="Hua A."/>
            <person name="Humphray S.J."/>
            <person name="Jeong D.H."/>
            <person name="Jing Y."/>
            <person name="Jocker A."/>
            <person name="Kenton S.M."/>
            <person name="Kim D.J."/>
            <person name="Klee K."/>
            <person name="Lai H."/>
            <person name="Lang C."/>
            <person name="Lin S."/>
            <person name="Macmil S.L."/>
            <person name="Magdelenat G."/>
            <person name="Matthews L."/>
            <person name="McCorrison J."/>
            <person name="Monaghan E.L."/>
            <person name="Mun J.H."/>
            <person name="Najar F.Z."/>
            <person name="Nicholson C."/>
            <person name="Noirot C."/>
            <person name="O'Bleness M."/>
            <person name="Paule C.R."/>
            <person name="Poulain J."/>
            <person name="Prion F."/>
            <person name="Qin B."/>
            <person name="Qu C."/>
            <person name="Retzel E.F."/>
            <person name="Riddle C."/>
            <person name="Sallet E."/>
            <person name="Samain S."/>
            <person name="Samson N."/>
            <person name="Sanders I."/>
            <person name="Saurat O."/>
            <person name="Scarpelli C."/>
            <person name="Schiex T."/>
            <person name="Segurens B."/>
            <person name="Severin A.J."/>
            <person name="Sherrier D.J."/>
            <person name="Shi R."/>
            <person name="Sims S."/>
            <person name="Singer S.R."/>
            <person name="Sinharoy S."/>
            <person name="Sterck L."/>
            <person name="Viollet A."/>
            <person name="Wang B.B."/>
            <person name="Wang K."/>
            <person name="Wang M."/>
            <person name="Wang X."/>
            <person name="Warfsmann J."/>
            <person name="Weissenbach J."/>
            <person name="White D.D."/>
            <person name="White J.D."/>
            <person name="Wiley G.B."/>
            <person name="Wincker P."/>
            <person name="Xing Y."/>
            <person name="Yang L."/>
            <person name="Yao Z."/>
            <person name="Ying F."/>
            <person name="Zhai J."/>
            <person name="Zhou L."/>
            <person name="Zuber A."/>
            <person name="Denarie J."/>
            <person name="Dixon R.A."/>
            <person name="May G.D."/>
            <person name="Schwartz D.C."/>
            <person name="Rogers J."/>
            <person name="Quetier F."/>
            <person name="Town C.D."/>
            <person name="Roe B.A."/>
        </authorList>
    </citation>
    <scope>NUCLEOTIDE SEQUENCE [LARGE SCALE GENOMIC DNA]</scope>
    <source>
        <strain evidence="2">A17</strain>
        <strain evidence="4 5">cv. Jemalong A17</strain>
    </source>
</reference>
<dbReference type="Proteomes" id="UP000002051">
    <property type="component" value="Chromosome 6"/>
</dbReference>
<feature type="repeat" description="Hemopexin" evidence="1">
    <location>
        <begin position="173"/>
        <end position="225"/>
    </location>
</feature>
<gene>
    <name evidence="4" type="primary">25496277</name>
    <name evidence="2" type="ordered locus">MTR_6g040290</name>
    <name evidence="3" type="ORF">MtrunA17_Chr6g0466651</name>
</gene>
<dbReference type="Proteomes" id="UP000265566">
    <property type="component" value="Chromosome 6"/>
</dbReference>
<reference evidence="2 5" key="2">
    <citation type="journal article" date="2014" name="BMC Genomics">
        <title>An improved genome release (version Mt4.0) for the model legume Medicago truncatula.</title>
        <authorList>
            <person name="Tang H."/>
            <person name="Krishnakumar V."/>
            <person name="Bidwell S."/>
            <person name="Rosen B."/>
            <person name="Chan A."/>
            <person name="Zhou S."/>
            <person name="Gentzbittel L."/>
            <person name="Childs K.L."/>
            <person name="Yandell M."/>
            <person name="Gundlach H."/>
            <person name="Mayer K.F."/>
            <person name="Schwartz D.C."/>
            <person name="Town C.D."/>
        </authorList>
    </citation>
    <scope>GENOME REANNOTATION</scope>
    <source>
        <strain evidence="2">A17</strain>
        <strain evidence="4 5">cv. Jemalong A17</strain>
    </source>
</reference>
<dbReference type="Gene3D" id="2.110.10.10">
    <property type="entry name" value="Hemopexin-like domain"/>
    <property type="match status" value="1"/>
</dbReference>
<evidence type="ECO:0000313" key="6">
    <source>
        <dbReference type="Proteomes" id="UP000265566"/>
    </source>
</evidence>
<dbReference type="HOGENOM" id="CLU_080828_0_0_1"/>
<feature type="repeat" description="Hemopexin" evidence="1">
    <location>
        <begin position="64"/>
        <end position="114"/>
    </location>
</feature>
<dbReference type="EMBL" id="PSQE01000006">
    <property type="protein sequence ID" value="RHN51264.1"/>
    <property type="molecule type" value="Genomic_DNA"/>
</dbReference>
<dbReference type="EnsemblPlants" id="KEH26034">
    <property type="protein sequence ID" value="KEH26034"/>
    <property type="gene ID" value="MTR_6g040290"/>
</dbReference>
<evidence type="ECO:0000313" key="5">
    <source>
        <dbReference type="Proteomes" id="UP000002051"/>
    </source>
</evidence>
<dbReference type="AlphaFoldDB" id="A0A072U8D7"/>
<dbReference type="SUPFAM" id="SSF50923">
    <property type="entry name" value="Hemopexin-like domain"/>
    <property type="match status" value="1"/>
</dbReference>
<proteinExistence type="predicted"/>
<dbReference type="Pfam" id="PF00045">
    <property type="entry name" value="Hemopexin"/>
    <property type="match status" value="1"/>
</dbReference>
<protein>
    <submittedName>
        <fullName evidence="2">Albumin-2 protein</fullName>
    </submittedName>
    <submittedName>
        <fullName evidence="3">Putative Hemopexin-like domain-containing protein</fullName>
    </submittedName>
</protein>
<accession>A0A072U8D7</accession>
<dbReference type="InterPro" id="IPR018487">
    <property type="entry name" value="Hemopexin-like_repeat"/>
</dbReference>
<dbReference type="PROSITE" id="PS51642">
    <property type="entry name" value="HEMOPEXIN_2"/>
    <property type="match status" value="3"/>
</dbReference>
<name>A0A072U8D7_MEDTR</name>